<dbReference type="Proteomes" id="UP000053611">
    <property type="component" value="Unassembled WGS sequence"/>
</dbReference>
<dbReference type="EMBL" id="KQ087236">
    <property type="protein sequence ID" value="KLT40360.1"/>
    <property type="molecule type" value="Genomic_DNA"/>
</dbReference>
<evidence type="ECO:0000313" key="1">
    <source>
        <dbReference type="EMBL" id="KLT40360.1"/>
    </source>
</evidence>
<name>A0A0J0XGZ3_9TREE</name>
<evidence type="ECO:0000313" key="2">
    <source>
        <dbReference type="Proteomes" id="UP000053611"/>
    </source>
</evidence>
<proteinExistence type="predicted"/>
<organism evidence="1 2">
    <name type="scientific">Cutaneotrichosporon oleaginosum</name>
    <dbReference type="NCBI Taxonomy" id="879819"/>
    <lineage>
        <taxon>Eukaryota</taxon>
        <taxon>Fungi</taxon>
        <taxon>Dikarya</taxon>
        <taxon>Basidiomycota</taxon>
        <taxon>Agaricomycotina</taxon>
        <taxon>Tremellomycetes</taxon>
        <taxon>Trichosporonales</taxon>
        <taxon>Trichosporonaceae</taxon>
        <taxon>Cutaneotrichosporon</taxon>
    </lineage>
</organism>
<keyword evidence="2" id="KW-1185">Reference proteome</keyword>
<dbReference type="AlphaFoldDB" id="A0A0J0XGZ3"/>
<dbReference type="GeneID" id="28984549"/>
<protein>
    <submittedName>
        <fullName evidence="1">Uncharacterized protein</fullName>
    </submittedName>
</protein>
<sequence>MSHLTRRRRQESQATFWPVEVSTALKKGRGGGNDAGKARVISLTTLLLLRGI</sequence>
<reference evidence="1 2" key="1">
    <citation type="submission" date="2015-03" db="EMBL/GenBank/DDBJ databases">
        <title>Genomics and transcriptomics of the oil-accumulating basidiomycete yeast T. oleaginosus allow insights into substrate utilization and the diverse evolutionary trajectories of mating systems in fungi.</title>
        <authorList>
            <consortium name="DOE Joint Genome Institute"/>
            <person name="Kourist R."/>
            <person name="Kracht O."/>
            <person name="Bracharz F."/>
            <person name="Lipzen A."/>
            <person name="Nolan M."/>
            <person name="Ohm R."/>
            <person name="Grigoriev I."/>
            <person name="Sun S."/>
            <person name="Heitman J."/>
            <person name="Bruck T."/>
            <person name="Nowrousian M."/>
        </authorList>
    </citation>
    <scope>NUCLEOTIDE SEQUENCE [LARGE SCALE GENOMIC DNA]</scope>
    <source>
        <strain evidence="1 2">IBC0246</strain>
    </source>
</reference>
<gene>
    <name evidence="1" type="ORF">CC85DRAFT_287584</name>
</gene>
<accession>A0A0J0XGZ3</accession>